<organism evidence="3 4">
    <name type="scientific">Quadrisphaera granulorum</name>
    <dbReference type="NCBI Taxonomy" id="317664"/>
    <lineage>
        <taxon>Bacteria</taxon>
        <taxon>Bacillati</taxon>
        <taxon>Actinomycetota</taxon>
        <taxon>Actinomycetes</taxon>
        <taxon>Kineosporiales</taxon>
        <taxon>Kineosporiaceae</taxon>
        <taxon>Quadrisphaera</taxon>
    </lineage>
</organism>
<dbReference type="RefSeq" id="WP_109775887.1">
    <property type="nucleotide sequence ID" value="NZ_QGDQ01000027.1"/>
</dbReference>
<dbReference type="GO" id="GO:0016705">
    <property type="term" value="F:oxidoreductase activity, acting on paired donors, with incorporation or reduction of molecular oxygen"/>
    <property type="evidence" value="ECO:0007669"/>
    <property type="project" value="InterPro"/>
</dbReference>
<evidence type="ECO:0000313" key="4">
    <source>
        <dbReference type="Proteomes" id="UP000245469"/>
    </source>
</evidence>
<dbReference type="EMBL" id="QGDQ01000027">
    <property type="protein sequence ID" value="PWJ49045.1"/>
    <property type="molecule type" value="Genomic_DNA"/>
</dbReference>
<evidence type="ECO:0000256" key="1">
    <source>
        <dbReference type="ARBA" id="ARBA00023002"/>
    </source>
</evidence>
<accession>A0A315ZU23</accession>
<dbReference type="Proteomes" id="UP000245469">
    <property type="component" value="Unassembled WGS sequence"/>
</dbReference>
<dbReference type="OrthoDB" id="675245at2"/>
<dbReference type="InterPro" id="IPR036661">
    <property type="entry name" value="Luciferase-like_sf"/>
</dbReference>
<dbReference type="PANTHER" id="PTHR43244:SF1">
    <property type="entry name" value="5,10-METHYLENETETRAHYDROMETHANOPTERIN REDUCTASE"/>
    <property type="match status" value="1"/>
</dbReference>
<sequence length="295" mass="30685">MPSSAAQPSSSSSSLAVGVVVRPQQPPEVLREHATAAEQAGAHELWLWEDCFWAGGLTSSALALAWTSTIHVGLGLMPVPLRNPALTAMEVAALARAFPGRFLPGVGHGVLDWMGQVGAREASPMTLLREHLEVLAPLLRGERVGADGRYVHLDDVRLDHPPHVVPPLLVGARGPKTLALAGERSDGVILDAGPSPEQVAASVRHTGRVGDPTFHVVVFVPSAVGERARERIDVEADGWGNARPATPLVGTPEEVAALVRAYGEAGATSVVLQPVGDGDDALDVVRLAGAVAGLV</sequence>
<dbReference type="Gene3D" id="3.20.20.30">
    <property type="entry name" value="Luciferase-like domain"/>
    <property type="match status" value="1"/>
</dbReference>
<reference evidence="3 4" key="1">
    <citation type="submission" date="2018-03" db="EMBL/GenBank/DDBJ databases">
        <title>Genomic Encyclopedia of Archaeal and Bacterial Type Strains, Phase II (KMG-II): from individual species to whole genera.</title>
        <authorList>
            <person name="Goeker M."/>
        </authorList>
    </citation>
    <scope>NUCLEOTIDE SEQUENCE [LARGE SCALE GENOMIC DNA]</scope>
    <source>
        <strain evidence="3 4">DSM 44889</strain>
    </source>
</reference>
<dbReference type="InterPro" id="IPR050564">
    <property type="entry name" value="F420-G6PD/mer"/>
</dbReference>
<keyword evidence="3" id="KW-0503">Monooxygenase</keyword>
<dbReference type="GO" id="GO:0004497">
    <property type="term" value="F:monooxygenase activity"/>
    <property type="evidence" value="ECO:0007669"/>
    <property type="project" value="UniProtKB-KW"/>
</dbReference>
<feature type="domain" description="Luciferase-like" evidence="2">
    <location>
        <begin position="24"/>
        <end position="230"/>
    </location>
</feature>
<keyword evidence="1" id="KW-0560">Oxidoreductase</keyword>
<protein>
    <submittedName>
        <fullName evidence="3">Alkanesulfonate monooxygenase SsuD/methylene tetrahydromethanopterin reductase-like flavin-dependent oxidoreductase (Luciferase family)</fullName>
    </submittedName>
</protein>
<proteinExistence type="predicted"/>
<name>A0A315ZU23_9ACTN</name>
<keyword evidence="4" id="KW-1185">Reference proteome</keyword>
<gene>
    <name evidence="3" type="ORF">BXY45_12736</name>
</gene>
<dbReference type="PANTHER" id="PTHR43244">
    <property type="match status" value="1"/>
</dbReference>
<evidence type="ECO:0000259" key="2">
    <source>
        <dbReference type="Pfam" id="PF00296"/>
    </source>
</evidence>
<dbReference type="AlphaFoldDB" id="A0A315ZU23"/>
<dbReference type="CDD" id="cd01097">
    <property type="entry name" value="Tetrahydromethanopterin_reductase"/>
    <property type="match status" value="1"/>
</dbReference>
<dbReference type="Pfam" id="PF00296">
    <property type="entry name" value="Bac_luciferase"/>
    <property type="match status" value="1"/>
</dbReference>
<evidence type="ECO:0000313" key="3">
    <source>
        <dbReference type="EMBL" id="PWJ49045.1"/>
    </source>
</evidence>
<dbReference type="SUPFAM" id="SSF51679">
    <property type="entry name" value="Bacterial luciferase-like"/>
    <property type="match status" value="1"/>
</dbReference>
<comment type="caution">
    <text evidence="3">The sequence shown here is derived from an EMBL/GenBank/DDBJ whole genome shotgun (WGS) entry which is preliminary data.</text>
</comment>
<dbReference type="InterPro" id="IPR011251">
    <property type="entry name" value="Luciferase-like_dom"/>
</dbReference>